<evidence type="ECO:0000313" key="8">
    <source>
        <dbReference type="Proteomes" id="UP001054837"/>
    </source>
</evidence>
<comment type="cofactor">
    <cofactor evidence="3 4">
        <name>Zn(2+)</name>
        <dbReference type="ChEBI" id="CHEBI:29105"/>
    </cofactor>
    <text evidence="3 4">Binds 1 zinc ion per subunit.</text>
</comment>
<dbReference type="PRINTS" id="PR00480">
    <property type="entry name" value="ASTACIN"/>
</dbReference>
<dbReference type="GO" id="GO:0004222">
    <property type="term" value="F:metalloendopeptidase activity"/>
    <property type="evidence" value="ECO:0007669"/>
    <property type="project" value="UniProtKB-UniRule"/>
</dbReference>
<dbReference type="PANTHER" id="PTHR10127">
    <property type="entry name" value="DISCOIDIN, CUB, EGF, LAMININ , AND ZINC METALLOPROTEASE DOMAIN CONTAINING"/>
    <property type="match status" value="1"/>
</dbReference>
<feature type="binding site" evidence="3">
    <location>
        <position position="151"/>
    </location>
    <ligand>
        <name>Zn(2+)</name>
        <dbReference type="ChEBI" id="CHEBI:29105"/>
        <note>catalytic</note>
    </ligand>
</feature>
<dbReference type="Gene3D" id="3.40.390.10">
    <property type="entry name" value="Collagenase (Catalytic Domain)"/>
    <property type="match status" value="1"/>
</dbReference>
<keyword evidence="3 4" id="KW-0479">Metal-binding</keyword>
<comment type="function">
    <text evidence="2">Zinc metalloprotease. Provoques deadhesion of endothelial cells from cell cultures, and also degradation of fibronectin, fibrinogen and gelatin in vitro. Its role in the venom is not fully understood but it might act as a spreading factor that facilitates diffusion of other venom toxins. Alternatively, it might be involved in the proteolytic processing of other venom toxins or it might play a role in extra-oral digestion of prey.</text>
</comment>
<evidence type="ECO:0000259" key="5">
    <source>
        <dbReference type="PROSITE" id="PS51864"/>
    </source>
</evidence>
<dbReference type="EMBL" id="BPLQ01002454">
    <property type="protein sequence ID" value="GIX93096.1"/>
    <property type="molecule type" value="Genomic_DNA"/>
</dbReference>
<protein>
    <recommendedName>
        <fullName evidence="4">Metalloendopeptidase</fullName>
        <ecNumber evidence="4">3.4.24.-</ecNumber>
    </recommendedName>
</protein>
<dbReference type="SMART" id="SM00235">
    <property type="entry name" value="ZnMc"/>
    <property type="match status" value="1"/>
</dbReference>
<organism evidence="6 8">
    <name type="scientific">Caerostris darwini</name>
    <dbReference type="NCBI Taxonomy" id="1538125"/>
    <lineage>
        <taxon>Eukaryota</taxon>
        <taxon>Metazoa</taxon>
        <taxon>Ecdysozoa</taxon>
        <taxon>Arthropoda</taxon>
        <taxon>Chelicerata</taxon>
        <taxon>Arachnida</taxon>
        <taxon>Araneae</taxon>
        <taxon>Araneomorphae</taxon>
        <taxon>Entelegynae</taxon>
        <taxon>Araneoidea</taxon>
        <taxon>Araneidae</taxon>
        <taxon>Caerostris</taxon>
    </lineage>
</organism>
<feature type="active site" evidence="3">
    <location>
        <position position="152"/>
    </location>
</feature>
<keyword evidence="3 4" id="KW-0378">Hydrolase</keyword>
<dbReference type="CDD" id="cd04280">
    <property type="entry name" value="ZnMc_astacin_like"/>
    <property type="match status" value="1"/>
</dbReference>
<accession>A0AAV4PAB9</accession>
<reference evidence="6 8" key="1">
    <citation type="submission" date="2021-06" db="EMBL/GenBank/DDBJ databases">
        <title>Caerostris darwini draft genome.</title>
        <authorList>
            <person name="Kono N."/>
            <person name="Arakawa K."/>
        </authorList>
    </citation>
    <scope>NUCLEOTIDE SEQUENCE [LARGE SCALE GENOMIC DNA]</scope>
</reference>
<dbReference type="EMBL" id="BPLQ01002454">
    <property type="protein sequence ID" value="GIX93110.1"/>
    <property type="molecule type" value="Genomic_DNA"/>
</dbReference>
<comment type="subunit">
    <text evidence="1">Monomer.</text>
</comment>
<feature type="domain" description="Peptidase M12A" evidence="5">
    <location>
        <begin position="57"/>
        <end position="240"/>
    </location>
</feature>
<feature type="binding site" evidence="3">
    <location>
        <position position="155"/>
    </location>
    <ligand>
        <name>Zn(2+)</name>
        <dbReference type="ChEBI" id="CHEBI:29105"/>
        <note>catalytic</note>
    </ligand>
</feature>
<comment type="caution">
    <text evidence="6">The sequence shown here is derived from an EMBL/GenBank/DDBJ whole genome shotgun (WGS) entry which is preliminary data.</text>
</comment>
<dbReference type="Proteomes" id="UP001054837">
    <property type="component" value="Unassembled WGS sequence"/>
</dbReference>
<feature type="binding site" evidence="3">
    <location>
        <position position="161"/>
    </location>
    <ligand>
        <name>Zn(2+)</name>
        <dbReference type="ChEBI" id="CHEBI:29105"/>
        <note>catalytic</note>
    </ligand>
</feature>
<sequence>MLFSIIISVITFLVKLFLRYRAPPILEGPVLDAQQRRIAHEAFYGNGNEMLIYPGHAGVKDTNYRWPGYPGSATIPYVIPQSLEKHRGLIQEAMQHIQDNTCITFVERTNEKHYVQMKKGKGCYSVVGCGYQGSQPLSLGTGCENKGTIVHELLHTCGFFHEQMRSDRDNFIIVHEQNIIPEMLDQYNKTHPDDEQISTPYNTASIMHYGNYAFSKDPGNLKSMEAHDGTPLLEPLTSLA</sequence>
<dbReference type="PROSITE" id="PS51864">
    <property type="entry name" value="ASTACIN"/>
    <property type="match status" value="1"/>
</dbReference>
<evidence type="ECO:0000313" key="6">
    <source>
        <dbReference type="EMBL" id="GIX93096.1"/>
    </source>
</evidence>
<dbReference type="InterPro" id="IPR034035">
    <property type="entry name" value="Astacin-like_dom"/>
</dbReference>
<dbReference type="PANTHER" id="PTHR10127:SF883">
    <property type="entry name" value="ZINC METALLOPROTEINASE NAS-8"/>
    <property type="match status" value="1"/>
</dbReference>
<keyword evidence="3 4" id="KW-0645">Protease</keyword>
<dbReference type="InterPro" id="IPR006026">
    <property type="entry name" value="Peptidase_Metallo"/>
</dbReference>
<evidence type="ECO:0000313" key="7">
    <source>
        <dbReference type="EMBL" id="GIX93110.1"/>
    </source>
</evidence>
<dbReference type="InterPro" id="IPR024079">
    <property type="entry name" value="MetalloPept_cat_dom_sf"/>
</dbReference>
<dbReference type="EC" id="3.4.24.-" evidence="4"/>
<keyword evidence="3 4" id="KW-0862">Zinc</keyword>
<dbReference type="GO" id="GO:0006508">
    <property type="term" value="P:proteolysis"/>
    <property type="evidence" value="ECO:0007669"/>
    <property type="project" value="UniProtKB-KW"/>
</dbReference>
<dbReference type="AlphaFoldDB" id="A0AAV4PAB9"/>
<evidence type="ECO:0000256" key="4">
    <source>
        <dbReference type="RuleBase" id="RU361183"/>
    </source>
</evidence>
<gene>
    <name evidence="6" type="ORF">CDAR_57711</name>
    <name evidence="7" type="ORF">CDAR_57791</name>
</gene>
<proteinExistence type="predicted"/>
<dbReference type="InterPro" id="IPR001506">
    <property type="entry name" value="Peptidase_M12A"/>
</dbReference>
<name>A0AAV4PAB9_9ARAC</name>
<evidence type="ECO:0000256" key="3">
    <source>
        <dbReference type="PROSITE-ProRule" id="PRU01211"/>
    </source>
</evidence>
<comment type="caution">
    <text evidence="3">Lacks conserved residue(s) required for the propagation of feature annotation.</text>
</comment>
<keyword evidence="8" id="KW-1185">Reference proteome</keyword>
<dbReference type="GO" id="GO:0008270">
    <property type="term" value="F:zinc ion binding"/>
    <property type="evidence" value="ECO:0007669"/>
    <property type="project" value="UniProtKB-UniRule"/>
</dbReference>
<evidence type="ECO:0000256" key="1">
    <source>
        <dbReference type="ARBA" id="ARBA00011245"/>
    </source>
</evidence>
<keyword evidence="3 4" id="KW-0482">Metalloprotease</keyword>
<evidence type="ECO:0000256" key="2">
    <source>
        <dbReference type="ARBA" id="ARBA00025529"/>
    </source>
</evidence>
<dbReference type="SUPFAM" id="SSF55486">
    <property type="entry name" value="Metalloproteases ('zincins'), catalytic domain"/>
    <property type="match status" value="1"/>
</dbReference>
<dbReference type="Pfam" id="PF01400">
    <property type="entry name" value="Astacin"/>
    <property type="match status" value="1"/>
</dbReference>